<proteinExistence type="predicted"/>
<evidence type="ECO:0000313" key="1">
    <source>
        <dbReference type="EMBL" id="JAD52485.1"/>
    </source>
</evidence>
<name>A0A0A9AU88_ARUDO</name>
<accession>A0A0A9AU88</accession>
<dbReference type="AlphaFoldDB" id="A0A0A9AU88"/>
<organism evidence="1">
    <name type="scientific">Arundo donax</name>
    <name type="common">Giant reed</name>
    <name type="synonym">Donax arundinaceus</name>
    <dbReference type="NCBI Taxonomy" id="35708"/>
    <lineage>
        <taxon>Eukaryota</taxon>
        <taxon>Viridiplantae</taxon>
        <taxon>Streptophyta</taxon>
        <taxon>Embryophyta</taxon>
        <taxon>Tracheophyta</taxon>
        <taxon>Spermatophyta</taxon>
        <taxon>Magnoliopsida</taxon>
        <taxon>Liliopsida</taxon>
        <taxon>Poales</taxon>
        <taxon>Poaceae</taxon>
        <taxon>PACMAD clade</taxon>
        <taxon>Arundinoideae</taxon>
        <taxon>Arundineae</taxon>
        <taxon>Arundo</taxon>
    </lineage>
</organism>
<reference evidence="1" key="1">
    <citation type="submission" date="2014-09" db="EMBL/GenBank/DDBJ databases">
        <authorList>
            <person name="Magalhaes I.L.F."/>
            <person name="Oliveira U."/>
            <person name="Santos F.R."/>
            <person name="Vidigal T.H.D.A."/>
            <person name="Brescovit A.D."/>
            <person name="Santos A.J."/>
        </authorList>
    </citation>
    <scope>NUCLEOTIDE SEQUENCE</scope>
    <source>
        <tissue evidence="1">Shoot tissue taken approximately 20 cm above the soil surface</tissue>
    </source>
</reference>
<reference evidence="1" key="2">
    <citation type="journal article" date="2015" name="Data Brief">
        <title>Shoot transcriptome of the giant reed, Arundo donax.</title>
        <authorList>
            <person name="Barrero R.A."/>
            <person name="Guerrero F.D."/>
            <person name="Moolhuijzen P."/>
            <person name="Goolsby J.A."/>
            <person name="Tidwell J."/>
            <person name="Bellgard S.E."/>
            <person name="Bellgard M.I."/>
        </authorList>
    </citation>
    <scope>NUCLEOTIDE SEQUENCE</scope>
    <source>
        <tissue evidence="1">Shoot tissue taken approximately 20 cm above the soil surface</tissue>
    </source>
</reference>
<sequence>MHFVPFTHKEAIPQKAVMECK</sequence>
<protein>
    <submittedName>
        <fullName evidence="1">Uncharacterized protein</fullName>
    </submittedName>
</protein>
<dbReference type="EMBL" id="GBRH01245410">
    <property type="protein sequence ID" value="JAD52485.1"/>
    <property type="molecule type" value="Transcribed_RNA"/>
</dbReference>